<dbReference type="InterPro" id="IPR001576">
    <property type="entry name" value="Phosphoglycerate_kinase"/>
</dbReference>
<dbReference type="InterPro" id="IPR015911">
    <property type="entry name" value="Phosphoglycerate_kinase_CS"/>
</dbReference>
<feature type="binding site" evidence="12">
    <location>
        <position position="197"/>
    </location>
    <ligand>
        <name>ATP</name>
        <dbReference type="ChEBI" id="CHEBI:30616"/>
    </ligand>
</feature>
<gene>
    <name evidence="15" type="ORF">M896_012260</name>
</gene>
<evidence type="ECO:0000256" key="13">
    <source>
        <dbReference type="RuleBase" id="RU000532"/>
    </source>
</evidence>
<feature type="binding site" evidence="12">
    <location>
        <position position="314"/>
    </location>
    <ligand>
        <name>ATP</name>
        <dbReference type="ChEBI" id="CHEBI:30616"/>
    </ligand>
</feature>
<keyword evidence="10" id="KW-0460">Magnesium</keyword>
<accession>A0A0B2UNN4</accession>
<evidence type="ECO:0000256" key="11">
    <source>
        <dbReference type="ARBA" id="ARBA00023152"/>
    </source>
</evidence>
<dbReference type="Proteomes" id="UP000031056">
    <property type="component" value="Unassembled WGS sequence"/>
</dbReference>
<protein>
    <recommendedName>
        <fullName evidence="5 13">Phosphoglycerate kinase</fullName>
        <ecNumber evidence="5 13">2.7.2.3</ecNumber>
    </recommendedName>
</protein>
<dbReference type="GeneID" id="26261069"/>
<dbReference type="PANTHER" id="PTHR11406:SF23">
    <property type="entry name" value="PHOSPHOGLYCERATE KINASE 1, CHLOROPLASTIC-RELATED"/>
    <property type="match status" value="1"/>
</dbReference>
<evidence type="ECO:0000256" key="6">
    <source>
        <dbReference type="ARBA" id="ARBA00022679"/>
    </source>
</evidence>
<sequence length="391" mass="43548">MRSASKTDIEDKRVFVRVDFNVPVSESKVLDDFKITSVMSTIRYIHSANPKRIVIGSHFGRPNGRYVEELSLKPVYEVLNKIVLDEFGAKLAFCELSDLNRVDDTWVLLENLRFYKAEESSDDEAESAEYTRLFKDNMDVAIIDSFGCLHRECGSIQRTGLRSFPGVFMQKELEFTKYLLERNIDVMILGGKKVSDKSKLLMSLGKRAKCLIILGGLSYPFLKYRLNKEVGNSIVGDVPEGMVQMICDVFDINQTEVILPIDFVVINDGKAQIMSEIPPSGCALDIGPATIRLIQERVSKAESVFWNGPPGVFEQRGLSDGTKALVGILESMKMSGKRCLCGGGETSAAIRMFGKYENFTHVSTGGGVLMKLLNGEDLPVLEFLLHRPSCA</sequence>
<dbReference type="PANTHER" id="PTHR11406">
    <property type="entry name" value="PHOSPHOGLYCERATE KINASE"/>
    <property type="match status" value="1"/>
</dbReference>
<keyword evidence="16" id="KW-1185">Reference proteome</keyword>
<dbReference type="PROSITE" id="PS00111">
    <property type="entry name" value="PGLYCERATE_KINASE"/>
    <property type="match status" value="1"/>
</dbReference>
<dbReference type="GO" id="GO:0005524">
    <property type="term" value="F:ATP binding"/>
    <property type="evidence" value="ECO:0007669"/>
    <property type="project" value="UniProtKB-KW"/>
</dbReference>
<dbReference type="EMBL" id="JOKQ01000001">
    <property type="protein sequence ID" value="KHN70570.1"/>
    <property type="molecule type" value="Genomic_DNA"/>
</dbReference>
<dbReference type="PIRSF" id="PIRSF000724">
    <property type="entry name" value="Pgk"/>
    <property type="match status" value="1"/>
</dbReference>
<dbReference type="AlphaFoldDB" id="A0A0B2UNN4"/>
<evidence type="ECO:0000256" key="7">
    <source>
        <dbReference type="ARBA" id="ARBA00022741"/>
    </source>
</evidence>
<dbReference type="GO" id="GO:0006094">
    <property type="term" value="P:gluconeogenesis"/>
    <property type="evidence" value="ECO:0007669"/>
    <property type="project" value="TreeGrafter"/>
</dbReference>
<keyword evidence="7" id="KW-0547">Nucleotide-binding</keyword>
<evidence type="ECO:0000256" key="8">
    <source>
        <dbReference type="ARBA" id="ARBA00022777"/>
    </source>
</evidence>
<dbReference type="Pfam" id="PF00162">
    <property type="entry name" value="PGK"/>
    <property type="match status" value="1"/>
</dbReference>
<evidence type="ECO:0000313" key="15">
    <source>
        <dbReference type="EMBL" id="KHN70570.1"/>
    </source>
</evidence>
<dbReference type="PRINTS" id="PR00477">
    <property type="entry name" value="PHGLYCKINASE"/>
</dbReference>
<dbReference type="GO" id="GO:0004618">
    <property type="term" value="F:phosphoglycerate kinase activity"/>
    <property type="evidence" value="ECO:0007669"/>
    <property type="project" value="UniProtKB-EC"/>
</dbReference>
<evidence type="ECO:0000313" key="16">
    <source>
        <dbReference type="Proteomes" id="UP000031056"/>
    </source>
</evidence>
<dbReference type="FunCoup" id="A0A0B2UNN4">
    <property type="interactions" value="117"/>
</dbReference>
<evidence type="ECO:0000256" key="12">
    <source>
        <dbReference type="PIRSR" id="PIRSR000724-2"/>
    </source>
</evidence>
<evidence type="ECO:0000256" key="2">
    <source>
        <dbReference type="ARBA" id="ARBA00001946"/>
    </source>
</evidence>
<evidence type="ECO:0000256" key="5">
    <source>
        <dbReference type="ARBA" id="ARBA00013061"/>
    </source>
</evidence>
<dbReference type="GO" id="GO:0043531">
    <property type="term" value="F:ADP binding"/>
    <property type="evidence" value="ECO:0007669"/>
    <property type="project" value="TreeGrafter"/>
</dbReference>
<dbReference type="GO" id="GO:0006096">
    <property type="term" value="P:glycolytic process"/>
    <property type="evidence" value="ECO:0007669"/>
    <property type="project" value="UniProtKB-KW"/>
</dbReference>
<dbReference type="RefSeq" id="XP_014564612.1">
    <property type="nucleotide sequence ID" value="XM_014709126.1"/>
</dbReference>
<evidence type="ECO:0000256" key="1">
    <source>
        <dbReference type="ARBA" id="ARBA00000642"/>
    </source>
</evidence>
<keyword evidence="11" id="KW-0324">Glycolysis</keyword>
<dbReference type="OrthoDB" id="275353at2759"/>
<dbReference type="GO" id="GO:0005829">
    <property type="term" value="C:cytosol"/>
    <property type="evidence" value="ECO:0007669"/>
    <property type="project" value="TreeGrafter"/>
</dbReference>
<dbReference type="InParanoid" id="A0A0B2UNN4"/>
<comment type="pathway">
    <text evidence="3">Carbohydrate degradation; glycolysis; pyruvate from D-glyceraldehyde 3-phosphate: step 2/5.</text>
</comment>
<keyword evidence="9 12" id="KW-0067">ATP-binding</keyword>
<dbReference type="STRING" id="1354746.A0A0B2UNN4"/>
<evidence type="ECO:0000256" key="4">
    <source>
        <dbReference type="ARBA" id="ARBA00008982"/>
    </source>
</evidence>
<name>A0A0B2UNN4_9MICR</name>
<evidence type="ECO:0000256" key="9">
    <source>
        <dbReference type="ARBA" id="ARBA00022840"/>
    </source>
</evidence>
<dbReference type="InterPro" id="IPR015824">
    <property type="entry name" value="Phosphoglycerate_kinase_N"/>
</dbReference>
<proteinExistence type="inferred from homology"/>
<dbReference type="VEuPathDB" id="MicrosporidiaDB:M896_012260"/>
<comment type="subunit">
    <text evidence="14">Monomer.</text>
</comment>
<evidence type="ECO:0000256" key="10">
    <source>
        <dbReference type="ARBA" id="ARBA00022842"/>
    </source>
</evidence>
<dbReference type="HOGENOM" id="CLU_025427_0_2_1"/>
<evidence type="ECO:0000256" key="3">
    <source>
        <dbReference type="ARBA" id="ARBA00004838"/>
    </source>
</evidence>
<keyword evidence="8 13" id="KW-0418">Kinase</keyword>
<comment type="cofactor">
    <cofactor evidence="2">
        <name>Mg(2+)</name>
        <dbReference type="ChEBI" id="CHEBI:18420"/>
    </cofactor>
</comment>
<reference evidence="15 16" key="1">
    <citation type="journal article" date="2014" name="MBio">
        <title>The Ordospora colligata genome; evolution of extreme reduction in microsporidia and host-to-parasite horizontal gene transfer.</title>
        <authorList>
            <person name="Pombert J.-F."/>
            <person name="Haag K.L."/>
            <person name="Beidas S."/>
            <person name="Ebert D."/>
            <person name="Keeling P.J."/>
        </authorList>
    </citation>
    <scope>NUCLEOTIDE SEQUENCE [LARGE SCALE GENOMIC DNA]</scope>
    <source>
        <strain evidence="15 16">OC4</strain>
    </source>
</reference>
<dbReference type="InterPro" id="IPR036043">
    <property type="entry name" value="Phosphoglycerate_kinase_sf"/>
</dbReference>
<keyword evidence="6 13" id="KW-0808">Transferase</keyword>
<organism evidence="15 16">
    <name type="scientific">Ordospora colligata OC4</name>
    <dbReference type="NCBI Taxonomy" id="1354746"/>
    <lineage>
        <taxon>Eukaryota</taxon>
        <taxon>Fungi</taxon>
        <taxon>Fungi incertae sedis</taxon>
        <taxon>Microsporidia</taxon>
        <taxon>Ordosporidae</taxon>
        <taxon>Ordospora</taxon>
    </lineage>
</organism>
<dbReference type="SUPFAM" id="SSF53748">
    <property type="entry name" value="Phosphoglycerate kinase"/>
    <property type="match status" value="1"/>
</dbReference>
<comment type="caution">
    <text evidence="15">The sequence shown here is derived from an EMBL/GenBank/DDBJ whole genome shotgun (WGS) entry which is preliminary data.</text>
</comment>
<dbReference type="Gene3D" id="3.40.50.1260">
    <property type="entry name" value="Phosphoglycerate kinase, N-terminal domain"/>
    <property type="match status" value="2"/>
</dbReference>
<dbReference type="EC" id="2.7.2.3" evidence="5 13"/>
<comment type="catalytic activity">
    <reaction evidence="1 13">
        <text>(2R)-3-phosphoglycerate + ATP = (2R)-3-phospho-glyceroyl phosphate + ADP</text>
        <dbReference type="Rhea" id="RHEA:14801"/>
        <dbReference type="ChEBI" id="CHEBI:30616"/>
        <dbReference type="ChEBI" id="CHEBI:57604"/>
        <dbReference type="ChEBI" id="CHEBI:58272"/>
        <dbReference type="ChEBI" id="CHEBI:456216"/>
        <dbReference type="EC" id="2.7.2.3"/>
    </reaction>
</comment>
<comment type="similarity">
    <text evidence="4 13">Belongs to the phosphoglycerate kinase family.</text>
</comment>
<dbReference type="FunFam" id="3.40.50.1260:FF:000031">
    <property type="entry name" value="Phosphoglycerate kinase 1"/>
    <property type="match status" value="1"/>
</dbReference>
<evidence type="ECO:0000256" key="14">
    <source>
        <dbReference type="RuleBase" id="RU000696"/>
    </source>
</evidence>